<protein>
    <submittedName>
        <fullName evidence="3">Uncharacterized protein</fullName>
    </submittedName>
</protein>
<keyword evidence="2" id="KW-1133">Transmembrane helix</keyword>
<dbReference type="PATRIC" id="fig|1429438.4.peg.6489"/>
<sequence length="373" mass="42559">AIEEITVGEGRRIDAYLQLKTCPSEQIRGKILIDSPGFDADAQRTATLQITNHIIDLSDLVLVFFDARHPEPGTMHDTLEHLVEHTINRPDSSKFLYILNQIDTTAREDNPEDVIASWQRALAQKGLTAGRFYRIYNPDAAVPIEDENLRYRFETKRDIDIAEIHDRMRQVGIDRAYRIISVLQQTAHDVEERIIPTLQSLLAQWQRRVMWLDGAVFGLILAALIGATLWSGQWEGWRFSHPFWSNLLNAPVWRFIALGAALVLAGYIHFAIRRLAADQVIAKLKKQVHDMREMDFADSIANAFRKNTRFWRSIFHKQPVGWGPHAKRQVAAILAEANGYVQALNDKFTNPSGADDATRESDDRTESPKEIMV</sequence>
<feature type="transmembrane region" description="Helical" evidence="2">
    <location>
        <begin position="209"/>
        <end position="232"/>
    </location>
</feature>
<proteinExistence type="predicted"/>
<gene>
    <name evidence="3" type="ORF">ETSY1_34440</name>
</gene>
<comment type="caution">
    <text evidence="3">The sequence shown here is derived from an EMBL/GenBank/DDBJ whole genome shotgun (WGS) entry which is preliminary data.</text>
</comment>
<feature type="compositionally biased region" description="Basic and acidic residues" evidence="1">
    <location>
        <begin position="356"/>
        <end position="373"/>
    </location>
</feature>
<dbReference type="SUPFAM" id="SSF52540">
    <property type="entry name" value="P-loop containing nucleoside triphosphate hydrolases"/>
    <property type="match status" value="1"/>
</dbReference>
<feature type="transmembrane region" description="Helical" evidence="2">
    <location>
        <begin position="252"/>
        <end position="272"/>
    </location>
</feature>
<evidence type="ECO:0000256" key="2">
    <source>
        <dbReference type="SAM" id="Phobius"/>
    </source>
</evidence>
<dbReference type="AlphaFoldDB" id="W4LB35"/>
<dbReference type="EMBL" id="AZHW01001052">
    <property type="protein sequence ID" value="ETW94536.1"/>
    <property type="molecule type" value="Genomic_DNA"/>
</dbReference>
<evidence type="ECO:0000256" key="1">
    <source>
        <dbReference type="SAM" id="MobiDB-lite"/>
    </source>
</evidence>
<dbReference type="Gene3D" id="3.40.50.300">
    <property type="entry name" value="P-loop containing nucleotide triphosphate hydrolases"/>
    <property type="match status" value="1"/>
</dbReference>
<keyword evidence="2" id="KW-0812">Transmembrane</keyword>
<accession>W4LB35</accession>
<reference evidence="3 4" key="1">
    <citation type="journal article" date="2014" name="Nature">
        <title>An environmental bacterial taxon with a large and distinct metabolic repertoire.</title>
        <authorList>
            <person name="Wilson M.C."/>
            <person name="Mori T."/>
            <person name="Ruckert C."/>
            <person name="Uria A.R."/>
            <person name="Helf M.J."/>
            <person name="Takada K."/>
            <person name="Gernert C."/>
            <person name="Steffens U.A."/>
            <person name="Heycke N."/>
            <person name="Schmitt S."/>
            <person name="Rinke C."/>
            <person name="Helfrich E.J."/>
            <person name="Brachmann A.O."/>
            <person name="Gurgui C."/>
            <person name="Wakimoto T."/>
            <person name="Kracht M."/>
            <person name="Crusemann M."/>
            <person name="Hentschel U."/>
            <person name="Abe I."/>
            <person name="Matsunaga S."/>
            <person name="Kalinowski J."/>
            <person name="Takeyama H."/>
            <person name="Piel J."/>
        </authorList>
    </citation>
    <scope>NUCLEOTIDE SEQUENCE [LARGE SCALE GENOMIC DNA]</scope>
    <source>
        <strain evidence="4">TSY1</strain>
    </source>
</reference>
<keyword evidence="4" id="KW-1185">Reference proteome</keyword>
<organism evidence="3 4">
    <name type="scientific">Entotheonella factor</name>
    <dbReference type="NCBI Taxonomy" id="1429438"/>
    <lineage>
        <taxon>Bacteria</taxon>
        <taxon>Pseudomonadati</taxon>
        <taxon>Nitrospinota/Tectimicrobiota group</taxon>
        <taxon>Candidatus Tectimicrobiota</taxon>
        <taxon>Candidatus Entotheonellia</taxon>
        <taxon>Candidatus Entotheonellales</taxon>
        <taxon>Candidatus Entotheonellaceae</taxon>
        <taxon>Candidatus Entotheonella</taxon>
    </lineage>
</organism>
<dbReference type="HOGENOM" id="CLU_757626_0_0_7"/>
<name>W4LB35_ENTF1</name>
<feature type="non-terminal residue" evidence="3">
    <location>
        <position position="1"/>
    </location>
</feature>
<dbReference type="InterPro" id="IPR027417">
    <property type="entry name" value="P-loop_NTPase"/>
</dbReference>
<feature type="region of interest" description="Disordered" evidence="1">
    <location>
        <begin position="348"/>
        <end position="373"/>
    </location>
</feature>
<dbReference type="Proteomes" id="UP000019141">
    <property type="component" value="Unassembled WGS sequence"/>
</dbReference>
<evidence type="ECO:0000313" key="3">
    <source>
        <dbReference type="EMBL" id="ETW94536.1"/>
    </source>
</evidence>
<keyword evidence="2" id="KW-0472">Membrane</keyword>
<evidence type="ECO:0000313" key="4">
    <source>
        <dbReference type="Proteomes" id="UP000019141"/>
    </source>
</evidence>